<reference evidence="1 2" key="1">
    <citation type="submission" date="2018-05" db="EMBL/GenBank/DDBJ databases">
        <title>Leucothrix arctica sp. nov., isolated from Arctic seawater.</title>
        <authorList>
            <person name="Choi A."/>
            <person name="Baek K."/>
        </authorList>
    </citation>
    <scope>NUCLEOTIDE SEQUENCE [LARGE SCALE GENOMIC DNA]</scope>
    <source>
        <strain evidence="1 2">IMCC9719</strain>
    </source>
</reference>
<proteinExistence type="predicted"/>
<dbReference type="AlphaFoldDB" id="A0A317CIM8"/>
<accession>A0A317CIM8</accession>
<evidence type="ECO:0008006" key="3">
    <source>
        <dbReference type="Google" id="ProtNLM"/>
    </source>
</evidence>
<dbReference type="Proteomes" id="UP000245506">
    <property type="component" value="Unassembled WGS sequence"/>
</dbReference>
<protein>
    <recommendedName>
        <fullName evidence="3">PsbP C-terminal domain-containing protein</fullName>
    </recommendedName>
</protein>
<keyword evidence="2" id="KW-1185">Reference proteome</keyword>
<sequence>MNIRPLLLSCLIALVLPACEKIDKEAEEQAEQAAAEIKPIPSEKYDKDGLVFEYPTGWNVIDDSTQDDVRYVFIESSDGAVSVIQVFNKEQSPTLEQFATSYSEQTQIVPTLAEGETAESAAQVIAPTDLMSITRDLDGKTYDWIVESVPGEIGGIATSDYREYFRKDSERFSAFLINQVNNDVLTANEGSFELIFRTLTPAE</sequence>
<comment type="caution">
    <text evidence="1">The sequence shown here is derived from an EMBL/GenBank/DDBJ whole genome shotgun (WGS) entry which is preliminary data.</text>
</comment>
<organism evidence="1 2">
    <name type="scientific">Leucothrix arctica</name>
    <dbReference type="NCBI Taxonomy" id="1481894"/>
    <lineage>
        <taxon>Bacteria</taxon>
        <taxon>Pseudomonadati</taxon>
        <taxon>Pseudomonadota</taxon>
        <taxon>Gammaproteobacteria</taxon>
        <taxon>Thiotrichales</taxon>
        <taxon>Thiotrichaceae</taxon>
        <taxon>Leucothrix</taxon>
    </lineage>
</organism>
<evidence type="ECO:0000313" key="2">
    <source>
        <dbReference type="Proteomes" id="UP000245506"/>
    </source>
</evidence>
<gene>
    <name evidence="1" type="ORF">DKT75_04655</name>
</gene>
<dbReference type="OrthoDB" id="5623758at2"/>
<dbReference type="EMBL" id="QGKL01000012">
    <property type="protein sequence ID" value="PWQ98418.1"/>
    <property type="molecule type" value="Genomic_DNA"/>
</dbReference>
<evidence type="ECO:0000313" key="1">
    <source>
        <dbReference type="EMBL" id="PWQ98418.1"/>
    </source>
</evidence>
<name>A0A317CIM8_9GAMM</name>
<dbReference type="RefSeq" id="WP_109822259.1">
    <property type="nucleotide sequence ID" value="NZ_QGKL01000012.1"/>
</dbReference>